<dbReference type="EMBL" id="JAYMGO010000009">
    <property type="protein sequence ID" value="KAL1268773.1"/>
    <property type="molecule type" value="Genomic_DNA"/>
</dbReference>
<accession>A0ABR3MVV5</accession>
<organism evidence="1 2">
    <name type="scientific">Cirrhinus molitorella</name>
    <name type="common">mud carp</name>
    <dbReference type="NCBI Taxonomy" id="172907"/>
    <lineage>
        <taxon>Eukaryota</taxon>
        <taxon>Metazoa</taxon>
        <taxon>Chordata</taxon>
        <taxon>Craniata</taxon>
        <taxon>Vertebrata</taxon>
        <taxon>Euteleostomi</taxon>
        <taxon>Actinopterygii</taxon>
        <taxon>Neopterygii</taxon>
        <taxon>Teleostei</taxon>
        <taxon>Ostariophysi</taxon>
        <taxon>Cypriniformes</taxon>
        <taxon>Cyprinidae</taxon>
        <taxon>Labeoninae</taxon>
        <taxon>Labeonini</taxon>
        <taxon>Cirrhinus</taxon>
    </lineage>
</organism>
<proteinExistence type="predicted"/>
<keyword evidence="2" id="KW-1185">Reference proteome</keyword>
<comment type="caution">
    <text evidence="1">The sequence shown here is derived from an EMBL/GenBank/DDBJ whole genome shotgun (WGS) entry which is preliminary data.</text>
</comment>
<sequence>MAVSPGFLRSRNYVYESGKFDPEVYIRGPTKAIPTQDVRADAVGHWPQIDSVRQRCKFPKCTGHTSFKYLVDNVVSQCCADLICQIRSSLSTFLSSSSSSSSSTSSMASISSSFSVYSSSSSSSSYSFSDSFYCA</sequence>
<protein>
    <submittedName>
        <fullName evidence="1">Uncharacterized protein</fullName>
    </submittedName>
</protein>
<name>A0ABR3MVV5_9TELE</name>
<reference evidence="1 2" key="1">
    <citation type="submission" date="2023-09" db="EMBL/GenBank/DDBJ databases">
        <authorList>
            <person name="Wang M."/>
        </authorList>
    </citation>
    <scope>NUCLEOTIDE SEQUENCE [LARGE SCALE GENOMIC DNA]</scope>
    <source>
        <strain evidence="1">GT-2023</strain>
        <tissue evidence="1">Liver</tissue>
    </source>
</reference>
<evidence type="ECO:0000313" key="1">
    <source>
        <dbReference type="EMBL" id="KAL1268773.1"/>
    </source>
</evidence>
<dbReference type="Proteomes" id="UP001558613">
    <property type="component" value="Unassembled WGS sequence"/>
</dbReference>
<gene>
    <name evidence="1" type="ORF">QQF64_034136</name>
</gene>
<evidence type="ECO:0000313" key="2">
    <source>
        <dbReference type="Proteomes" id="UP001558613"/>
    </source>
</evidence>